<evidence type="ECO:0000256" key="1">
    <source>
        <dbReference type="ARBA" id="ARBA00022801"/>
    </source>
</evidence>
<evidence type="ECO:0000256" key="3">
    <source>
        <dbReference type="PROSITE-ProRule" id="PRU01100"/>
    </source>
</evidence>
<evidence type="ECO:0000313" key="5">
    <source>
        <dbReference type="EMBL" id="MBR0797135.1"/>
    </source>
</evidence>
<organism evidence="5 6">
    <name type="scientific">Bradyrhizobium jicamae</name>
    <dbReference type="NCBI Taxonomy" id="280332"/>
    <lineage>
        <taxon>Bacteria</taxon>
        <taxon>Pseudomonadati</taxon>
        <taxon>Pseudomonadota</taxon>
        <taxon>Alphaproteobacteria</taxon>
        <taxon>Hyphomicrobiales</taxon>
        <taxon>Nitrobacteraceae</taxon>
        <taxon>Bradyrhizobium</taxon>
    </lineage>
</organism>
<dbReference type="Pfam" id="PF07483">
    <property type="entry name" value="W_rich_C"/>
    <property type="match status" value="2"/>
</dbReference>
<dbReference type="Proteomes" id="UP001315278">
    <property type="component" value="Unassembled WGS sequence"/>
</dbReference>
<feature type="active site" description="Proton donor" evidence="3">
    <location>
        <position position="136"/>
    </location>
</feature>
<evidence type="ECO:0000259" key="4">
    <source>
        <dbReference type="PROSITE" id="PS51764"/>
    </source>
</evidence>
<dbReference type="InterPro" id="IPR022790">
    <property type="entry name" value="GH26_dom"/>
</dbReference>
<dbReference type="Pfam" id="PF19077">
    <property type="entry name" value="Big_13"/>
    <property type="match status" value="3"/>
</dbReference>
<dbReference type="Pfam" id="PF02156">
    <property type="entry name" value="Glyco_hydro_26"/>
    <property type="match status" value="1"/>
</dbReference>
<sequence>MTSSQALPFALGVDVGNPNISNPTQQASFEANLNAFSSLMGSGPQYLDQFGDQTQPISQWVSQAGWDAASVANTPALKNVIPVIGLPMSSTAAGSGTADQFYQAFAAGQYDSVLQGMVKAWANQGFTTQVWRPGWEMNISSMPSYAGTDAQTQADWVKAYQHIYTVLHAAAAADGVNLQVMWNPDVTNYSASGNAIQTVYPGNQYVDIIGADVYGDVYPYGNLSHLYDWDRSGQVLNSPNPVYDTSLQQWASDPINLMHYYSDPASNQWSLDGSVGHATTLQQLIDLAKETGKPFAIAETGAGNTADGAGLVDNPTFVQWLSQTLQQSGANVSFVNIWDSNGGGKYEFSNASDGKPLEAAAWAKYFGAVSVATPTVASFSPDSNVVGDGITNANQLTLSGTAVAGSTVEVFDGTVQIGTATADATGAWSFVTGTLADGVHSFTSQDVDSSGRVSAASTPLNVTVDTTPPAAPSISSFSPDTGVVGDAITNANQLTLTGTAEAGSKVMVFDGATQIGTATVDASGNWSFATGTLADGAHAFTSEAVDAAGNVSAASSALDVTVDTVAPNAPVLLSDTLTSSNTAVVSGTAEAGSTVKLYDGTTLLGTVVANSSGNWSITTGSLVSGAHSFFATATDVAGNSSQDSVALDLTLSSDLAVALNPVAPNAPVLLSDTLTTSNRVVVSGTAEAGSTIKLYEGSTLLGTTVVASNGTWSVTTGSLSAGAHAFTATATDVAGNVSNLSAVLDPVVGTLIDTVGSASLIEMGNNFYVGNETLGFSAMLRFAGVAQVVDPTGRVTPLGAEKTATGYEVVWSLGGGQYSIWTTDNNGNETSYVHVSGTSSTLEALETSFQQDLNGDGVIGPVAASAAPMTLLATNGSAGVAQIGNNFYVGNAATGYHAELSFAGVAQVVDPTGRVTPLGAEKTASGYEVVWSLGGGQYSIWTTDNNGNETSFVHVSGTSSTLGALESTFLQDLNGDGVINTASTVLDITGNKVLALSNMHQAATIEAGATLELTGAVSGTVKFAAATGTVVLDHATQFTGSISGLSGDGSKANSDILDLKDIVFGSGTQASFSGTTSGGVLTVSDSQNHVAHLTLVGDYTHSTFNLSSDNSGGTLVIDPPADSFNFTHLAAPQAAAPAAAVQTASSADRFVFALAVGGTQPVSSLHQGLESDHANGLHALPHDGFFLHA</sequence>
<accession>A0ABS5FK25</accession>
<dbReference type="InterPro" id="IPR041498">
    <property type="entry name" value="Big_6"/>
</dbReference>
<evidence type="ECO:0000256" key="2">
    <source>
        <dbReference type="ARBA" id="ARBA00023295"/>
    </source>
</evidence>
<dbReference type="PROSITE" id="PS51764">
    <property type="entry name" value="GH26"/>
    <property type="match status" value="1"/>
</dbReference>
<dbReference type="Pfam" id="PF17936">
    <property type="entry name" value="Big_6"/>
    <property type="match status" value="1"/>
</dbReference>
<dbReference type="InterPro" id="IPR044016">
    <property type="entry name" value="Big_13"/>
</dbReference>
<protein>
    <recommendedName>
        <fullName evidence="4">GH26 domain-containing protein</fullName>
    </recommendedName>
</protein>
<dbReference type="NCBIfam" id="NF033510">
    <property type="entry name" value="Ca_tandemer"/>
    <property type="match status" value="4"/>
</dbReference>
<comment type="similarity">
    <text evidence="3">Belongs to the glycosyl hydrolase 26 family.</text>
</comment>
<dbReference type="SUPFAM" id="SSF51445">
    <property type="entry name" value="(Trans)glycosidases"/>
    <property type="match status" value="1"/>
</dbReference>
<dbReference type="Gene3D" id="3.20.20.80">
    <property type="entry name" value="Glycosidases"/>
    <property type="match status" value="1"/>
</dbReference>
<gene>
    <name evidence="5" type="ORF">JQ615_17220</name>
</gene>
<dbReference type="InterPro" id="IPR011121">
    <property type="entry name" value="Trp-rich_dom"/>
</dbReference>
<keyword evidence="6" id="KW-1185">Reference proteome</keyword>
<dbReference type="Gene3D" id="2.60.40.10">
    <property type="entry name" value="Immunoglobulins"/>
    <property type="match status" value="4"/>
</dbReference>
<proteinExistence type="inferred from homology"/>
<dbReference type="RefSeq" id="WP_212493161.1">
    <property type="nucleotide sequence ID" value="NZ_JAFCJH010000016.1"/>
</dbReference>
<dbReference type="EMBL" id="JAFCJH010000016">
    <property type="protein sequence ID" value="MBR0797135.1"/>
    <property type="molecule type" value="Genomic_DNA"/>
</dbReference>
<comment type="caution">
    <text evidence="5">The sequence shown here is derived from an EMBL/GenBank/DDBJ whole genome shotgun (WGS) entry which is preliminary data.</text>
</comment>
<evidence type="ECO:0000313" key="6">
    <source>
        <dbReference type="Proteomes" id="UP001315278"/>
    </source>
</evidence>
<keyword evidence="2 3" id="KW-0326">Glycosidase</keyword>
<keyword evidence="1 3" id="KW-0378">Hydrolase</keyword>
<feature type="domain" description="GH26" evidence="4">
    <location>
        <begin position="1"/>
        <end position="375"/>
    </location>
</feature>
<dbReference type="InterPro" id="IPR017853">
    <property type="entry name" value="GH"/>
</dbReference>
<dbReference type="InterPro" id="IPR013783">
    <property type="entry name" value="Ig-like_fold"/>
</dbReference>
<feature type="active site" description="Nucleophile" evidence="3">
    <location>
        <position position="299"/>
    </location>
</feature>
<reference evidence="6" key="1">
    <citation type="journal article" date="2021" name="ISME J.">
        <title>Evolutionary origin and ecological implication of a unique nif island in free-living Bradyrhizobium lineages.</title>
        <authorList>
            <person name="Tao J."/>
        </authorList>
    </citation>
    <scope>NUCLEOTIDE SEQUENCE [LARGE SCALE GENOMIC DNA]</scope>
    <source>
        <strain evidence="6">SZCCT0434</strain>
    </source>
</reference>
<name>A0ABS5FK25_9BRAD</name>